<protein>
    <submittedName>
        <fullName evidence="2">DUF3080 domain-containing protein</fullName>
    </submittedName>
</protein>
<evidence type="ECO:0000313" key="3">
    <source>
        <dbReference type="Proteomes" id="UP001304071"/>
    </source>
</evidence>
<keyword evidence="3" id="KW-1185">Reference proteome</keyword>
<keyword evidence="1" id="KW-0732">Signal</keyword>
<evidence type="ECO:0000313" key="2">
    <source>
        <dbReference type="EMBL" id="WPC72520.1"/>
    </source>
</evidence>
<accession>A0ABZ0Q7Y5</accession>
<sequence length="355" mass="40985">MAELRNLAMVWQHNLILYVKCSRLARHLASLLCFGLFSMVLSACQPKQSDIESSLNTYLARIASVQQVEAHAAPAIHAQRLADKRQLLIDIEPISLGLLDSYQLRYCALFDAIAERNSILGKVQDDFRNLDYQVTLYEGLARCLIEPKIDQALRQRLGDIRQLKRTELTQHWNNLLFTSEAMRAQLASHRWYWSQRDYGTIKPALKKLKNWDDYIDNPDKADRPTPITPYQQTFETQPLLGDLFFSMTNLTDWLTTLTSQLQRNDNLILCGPQRDPTKVTRLQNVFRKFYIGEIQPYLAQVDSAYLSIANDLTPFSHENSPFPIETVHHAFRQATLDHVAYWQALFKRCGVKVGQ</sequence>
<dbReference type="InterPro" id="IPR021431">
    <property type="entry name" value="DUF3080"/>
</dbReference>
<dbReference type="Proteomes" id="UP001304071">
    <property type="component" value="Chromosome 1"/>
</dbReference>
<proteinExistence type="predicted"/>
<feature type="signal peptide" evidence="1">
    <location>
        <begin position="1"/>
        <end position="43"/>
    </location>
</feature>
<dbReference type="EMBL" id="CP138203">
    <property type="protein sequence ID" value="WPC72520.1"/>
    <property type="molecule type" value="Genomic_DNA"/>
</dbReference>
<gene>
    <name evidence="2" type="ORF">R8Z52_10270</name>
</gene>
<dbReference type="Pfam" id="PF11279">
    <property type="entry name" value="DUF3080"/>
    <property type="match status" value="1"/>
</dbReference>
<organism evidence="2 3">
    <name type="scientific">Vibrio porteresiae DSM 19223</name>
    <dbReference type="NCBI Taxonomy" id="1123496"/>
    <lineage>
        <taxon>Bacteria</taxon>
        <taxon>Pseudomonadati</taxon>
        <taxon>Pseudomonadota</taxon>
        <taxon>Gammaproteobacteria</taxon>
        <taxon>Vibrionales</taxon>
        <taxon>Vibrionaceae</taxon>
        <taxon>Vibrio</taxon>
    </lineage>
</organism>
<name>A0ABZ0Q7Y5_9VIBR</name>
<feature type="chain" id="PRO_5045702364" evidence="1">
    <location>
        <begin position="44"/>
        <end position="355"/>
    </location>
</feature>
<reference evidence="2 3" key="1">
    <citation type="submission" date="2023-11" db="EMBL/GenBank/DDBJ databases">
        <title>Plant-associative lifestyle of Vibrio porteresiae and its evolutionary dynamics.</title>
        <authorList>
            <person name="Rameshkumar N."/>
            <person name="Kirti K."/>
        </authorList>
    </citation>
    <scope>NUCLEOTIDE SEQUENCE [LARGE SCALE GENOMIC DNA]</scope>
    <source>
        <strain evidence="2 3">MSSRF30</strain>
    </source>
</reference>
<dbReference type="RefSeq" id="WP_261896121.1">
    <property type="nucleotide sequence ID" value="NZ_AP024895.1"/>
</dbReference>
<evidence type="ECO:0000256" key="1">
    <source>
        <dbReference type="SAM" id="SignalP"/>
    </source>
</evidence>